<dbReference type="SUPFAM" id="SSF117916">
    <property type="entry name" value="Fe-S cluster assembly (FSCA) domain-like"/>
    <property type="match status" value="1"/>
</dbReference>
<keyword evidence="4" id="KW-1185">Reference proteome</keyword>
<feature type="domain" description="MIP18 family-like" evidence="1">
    <location>
        <begin position="5"/>
        <end position="68"/>
    </location>
</feature>
<dbReference type="PANTHER" id="PTHR42831:SF3">
    <property type="entry name" value="1,2-PHENYLACETYL-COA EPOXIDASE, SUBUNIT D-RELATED"/>
    <property type="match status" value="1"/>
</dbReference>
<dbReference type="AlphaFoldDB" id="A0A542DA20"/>
<evidence type="ECO:0000313" key="3">
    <source>
        <dbReference type="EMBL" id="TQI99922.1"/>
    </source>
</evidence>
<sequence>MVTDTEILEAVGDVPDPEVPVLTIADLGILRGLRHEAEQVVVTITPTYSGCPAMDLIRHEVELTLDHLGVTGRVETVLSPAWTTDWMTEAGKAKLKDYRIAPPPAARHRSRANTPVLLQLSIRCPLCGSPNTTELSRFGSTSCKALWRCNDCKEPFDHFKAI</sequence>
<dbReference type="PANTHER" id="PTHR42831">
    <property type="entry name" value="FE-S PROTEIN MATURATION AUXILIARY FACTOR YITW"/>
    <property type="match status" value="1"/>
</dbReference>
<evidence type="ECO:0000313" key="4">
    <source>
        <dbReference type="Proteomes" id="UP000316298"/>
    </source>
</evidence>
<dbReference type="Proteomes" id="UP000316298">
    <property type="component" value="Unassembled WGS sequence"/>
</dbReference>
<evidence type="ECO:0000259" key="1">
    <source>
        <dbReference type="Pfam" id="PF01883"/>
    </source>
</evidence>
<dbReference type="InterPro" id="IPR056572">
    <property type="entry name" value="Zn_ribbon_PaaD"/>
</dbReference>
<dbReference type="OrthoDB" id="3684942at2"/>
<gene>
    <name evidence="3" type="ORF">FB475_6911</name>
</gene>
<name>A0A542DA20_9ACTN</name>
<dbReference type="EMBL" id="VFMM01000004">
    <property type="protein sequence ID" value="TQI99922.1"/>
    <property type="molecule type" value="Genomic_DNA"/>
</dbReference>
<dbReference type="InterPro" id="IPR002744">
    <property type="entry name" value="MIP18-like"/>
</dbReference>
<dbReference type="NCBIfam" id="TIGR02159">
    <property type="entry name" value="PA_CoA_Oxy4"/>
    <property type="match status" value="1"/>
</dbReference>
<dbReference type="InterPro" id="IPR011883">
    <property type="entry name" value="PaaD-like"/>
</dbReference>
<feature type="domain" description="PaaD zinc beta ribbon" evidence="2">
    <location>
        <begin position="119"/>
        <end position="160"/>
    </location>
</feature>
<dbReference type="Pfam" id="PF23451">
    <property type="entry name" value="Zn_ribbon_PaaD"/>
    <property type="match status" value="1"/>
</dbReference>
<organism evidence="3 4">
    <name type="scientific">Kribbella jejuensis</name>
    <dbReference type="NCBI Taxonomy" id="236068"/>
    <lineage>
        <taxon>Bacteria</taxon>
        <taxon>Bacillati</taxon>
        <taxon>Actinomycetota</taxon>
        <taxon>Actinomycetes</taxon>
        <taxon>Propionibacteriales</taxon>
        <taxon>Kribbellaceae</taxon>
        <taxon>Kribbella</taxon>
    </lineage>
</organism>
<accession>A0A542DA20</accession>
<dbReference type="RefSeq" id="WP_141862286.1">
    <property type="nucleotide sequence ID" value="NZ_BAAAKA010000027.1"/>
</dbReference>
<dbReference type="InterPro" id="IPR052339">
    <property type="entry name" value="Fe-S_Maturation_MIP18"/>
</dbReference>
<evidence type="ECO:0000259" key="2">
    <source>
        <dbReference type="Pfam" id="PF23451"/>
    </source>
</evidence>
<reference evidence="3 4" key="1">
    <citation type="submission" date="2019-06" db="EMBL/GenBank/DDBJ databases">
        <title>Sequencing the genomes of 1000 actinobacteria strains.</title>
        <authorList>
            <person name="Klenk H.-P."/>
        </authorList>
    </citation>
    <scope>NUCLEOTIDE SEQUENCE [LARGE SCALE GENOMIC DNA]</scope>
    <source>
        <strain evidence="3 4">DSM 17305</strain>
    </source>
</reference>
<dbReference type="Pfam" id="PF01883">
    <property type="entry name" value="FeS_assembly_P"/>
    <property type="match status" value="1"/>
</dbReference>
<protein>
    <submittedName>
        <fullName evidence="3">Ring-1,2-phenylacetyl-CoA epoxidase subunit PaaD</fullName>
    </submittedName>
</protein>
<dbReference type="Gene3D" id="3.30.300.130">
    <property type="entry name" value="Fe-S cluster assembly (FSCA)"/>
    <property type="match status" value="1"/>
</dbReference>
<proteinExistence type="predicted"/>
<comment type="caution">
    <text evidence="3">The sequence shown here is derived from an EMBL/GenBank/DDBJ whole genome shotgun (WGS) entry which is preliminary data.</text>
</comment>
<dbReference type="InterPro" id="IPR034904">
    <property type="entry name" value="FSCA_dom_sf"/>
</dbReference>